<comment type="caution">
    <text evidence="1">The sequence shown here is derived from an EMBL/GenBank/DDBJ whole genome shotgun (WGS) entry which is preliminary data.</text>
</comment>
<gene>
    <name evidence="1" type="ORF">LWI28_005514</name>
</gene>
<protein>
    <submittedName>
        <fullName evidence="1">Uncharacterized protein</fullName>
    </submittedName>
</protein>
<dbReference type="AlphaFoldDB" id="A0AAD5NVW3"/>
<accession>A0AAD5NVW3</accession>
<evidence type="ECO:0000313" key="1">
    <source>
        <dbReference type="EMBL" id="KAI9185235.1"/>
    </source>
</evidence>
<dbReference type="EMBL" id="JAJSOW010000100">
    <property type="protein sequence ID" value="KAI9185235.1"/>
    <property type="molecule type" value="Genomic_DNA"/>
</dbReference>
<organism evidence="1 2">
    <name type="scientific">Acer negundo</name>
    <name type="common">Box elder</name>
    <dbReference type="NCBI Taxonomy" id="4023"/>
    <lineage>
        <taxon>Eukaryota</taxon>
        <taxon>Viridiplantae</taxon>
        <taxon>Streptophyta</taxon>
        <taxon>Embryophyta</taxon>
        <taxon>Tracheophyta</taxon>
        <taxon>Spermatophyta</taxon>
        <taxon>Magnoliopsida</taxon>
        <taxon>eudicotyledons</taxon>
        <taxon>Gunneridae</taxon>
        <taxon>Pentapetalae</taxon>
        <taxon>rosids</taxon>
        <taxon>malvids</taxon>
        <taxon>Sapindales</taxon>
        <taxon>Sapindaceae</taxon>
        <taxon>Hippocastanoideae</taxon>
        <taxon>Acereae</taxon>
        <taxon>Acer</taxon>
    </lineage>
</organism>
<evidence type="ECO:0000313" key="2">
    <source>
        <dbReference type="Proteomes" id="UP001064489"/>
    </source>
</evidence>
<keyword evidence="2" id="KW-1185">Reference proteome</keyword>
<dbReference type="Proteomes" id="UP001064489">
    <property type="component" value="Chromosome 3"/>
</dbReference>
<sequence length="153" mass="17902">MTVEDTFEDDKLSTMTTDNIIRASCMSSRQQRSSKNKRKEPLNTLSSCKFVLSSNKWYQSLITEGLIECSKKLQFLKKEIRVKDQKRKEELKNHDDREREQQLYSTGDSMVRWSLRSLGYAYGEFPQIEGVLGLDRERDTYSSRRDIANRSAS</sequence>
<reference evidence="1" key="2">
    <citation type="submission" date="2023-02" db="EMBL/GenBank/DDBJ databases">
        <authorList>
            <person name="Swenson N.G."/>
            <person name="Wegrzyn J.L."/>
            <person name="Mcevoy S.L."/>
        </authorList>
    </citation>
    <scope>NUCLEOTIDE SEQUENCE</scope>
    <source>
        <strain evidence="1">91603</strain>
        <tissue evidence="1">Leaf</tissue>
    </source>
</reference>
<proteinExistence type="predicted"/>
<reference evidence="1" key="1">
    <citation type="journal article" date="2022" name="Plant J.">
        <title>Strategies of tolerance reflected in two North American maple genomes.</title>
        <authorList>
            <person name="McEvoy S.L."/>
            <person name="Sezen U.U."/>
            <person name="Trouern-Trend A."/>
            <person name="McMahon S.M."/>
            <person name="Schaberg P.G."/>
            <person name="Yang J."/>
            <person name="Wegrzyn J.L."/>
            <person name="Swenson N.G."/>
        </authorList>
    </citation>
    <scope>NUCLEOTIDE SEQUENCE</scope>
    <source>
        <strain evidence="1">91603</strain>
    </source>
</reference>
<name>A0AAD5NVW3_ACENE</name>